<dbReference type="SMART" id="SM00325">
    <property type="entry name" value="RhoGEF"/>
    <property type="match status" value="1"/>
</dbReference>
<feature type="region of interest" description="Disordered" evidence="6">
    <location>
        <begin position="1394"/>
        <end position="1421"/>
    </location>
</feature>
<dbReference type="SUPFAM" id="SSF50044">
    <property type="entry name" value="SH3-domain"/>
    <property type="match status" value="1"/>
</dbReference>
<dbReference type="CDD" id="cd01225">
    <property type="entry name" value="PH_Cool_Pix"/>
    <property type="match status" value="1"/>
</dbReference>
<dbReference type="InterPro" id="IPR000219">
    <property type="entry name" value="DH_dom"/>
</dbReference>
<proteinExistence type="predicted"/>
<feature type="region of interest" description="Disordered" evidence="6">
    <location>
        <begin position="842"/>
        <end position="893"/>
    </location>
</feature>
<dbReference type="InterPro" id="IPR001452">
    <property type="entry name" value="SH3_domain"/>
</dbReference>
<feature type="region of interest" description="Disordered" evidence="6">
    <location>
        <begin position="1287"/>
        <end position="1307"/>
    </location>
</feature>
<dbReference type="SUPFAM" id="SSF48065">
    <property type="entry name" value="DBL homology domain (DH-domain)"/>
    <property type="match status" value="1"/>
</dbReference>
<dbReference type="InterPro" id="IPR001849">
    <property type="entry name" value="PH_domain"/>
</dbReference>
<name>A0A0L0BSK0_LUCCU</name>
<dbReference type="STRING" id="7375.A0A0L0BSK0"/>
<dbReference type="InterPro" id="IPR046376">
    <property type="entry name" value="PH_Cool_Pix"/>
</dbReference>
<feature type="compositionally biased region" description="Polar residues" evidence="6">
    <location>
        <begin position="1655"/>
        <end position="1664"/>
    </location>
</feature>
<evidence type="ECO:0000259" key="8">
    <source>
        <dbReference type="PROSITE" id="PS50003"/>
    </source>
</evidence>
<dbReference type="CDD" id="cd11877">
    <property type="entry name" value="SH3_PIX"/>
    <property type="match status" value="1"/>
</dbReference>
<dbReference type="PROSITE" id="PS50010">
    <property type="entry name" value="DH_2"/>
    <property type="match status" value="1"/>
</dbReference>
<feature type="compositionally biased region" description="Low complexity" evidence="6">
    <location>
        <begin position="1287"/>
        <end position="1301"/>
    </location>
</feature>
<dbReference type="PROSITE" id="PS50002">
    <property type="entry name" value="SH3"/>
    <property type="match status" value="1"/>
</dbReference>
<comment type="subcellular location">
    <subcellularLocation>
        <location evidence="1">Cell projection</location>
        <location evidence="1">Lamellipodium</location>
    </subcellularLocation>
</comment>
<dbReference type="PANTHER" id="PTHR46026">
    <property type="entry name" value="RHO-TYPE GUANINE NUCLEOTIDE EXCHANGE FACTOR, ISOFORM F"/>
    <property type="match status" value="1"/>
</dbReference>
<feature type="compositionally biased region" description="Low complexity" evidence="6">
    <location>
        <begin position="1321"/>
        <end position="1337"/>
    </location>
</feature>
<feature type="compositionally biased region" description="Gly residues" evidence="6">
    <location>
        <begin position="1409"/>
        <end position="1421"/>
    </location>
</feature>
<feature type="region of interest" description="Disordered" evidence="6">
    <location>
        <begin position="1245"/>
        <end position="1265"/>
    </location>
</feature>
<dbReference type="PROSITE" id="PS50003">
    <property type="entry name" value="PH_DOMAIN"/>
    <property type="match status" value="1"/>
</dbReference>
<feature type="region of interest" description="Disordered" evidence="6">
    <location>
        <begin position="1198"/>
        <end position="1217"/>
    </location>
</feature>
<evidence type="ECO:0000313" key="11">
    <source>
        <dbReference type="Proteomes" id="UP000037069"/>
    </source>
</evidence>
<dbReference type="Pfam" id="PF00621">
    <property type="entry name" value="RhoGEF"/>
    <property type="match status" value="1"/>
</dbReference>
<dbReference type="OrthoDB" id="6019202at2759"/>
<dbReference type="Gene3D" id="2.30.30.40">
    <property type="entry name" value="SH3 Domains"/>
    <property type="match status" value="1"/>
</dbReference>
<gene>
    <name evidence="10" type="ORF">FF38_13748</name>
</gene>
<dbReference type="Proteomes" id="UP000037069">
    <property type="component" value="Unassembled WGS sequence"/>
</dbReference>
<evidence type="ECO:0000256" key="1">
    <source>
        <dbReference type="ARBA" id="ARBA00004510"/>
    </source>
</evidence>
<dbReference type="PRINTS" id="PR00452">
    <property type="entry name" value="SH3DOMAIN"/>
</dbReference>
<feature type="domain" description="SH3" evidence="7">
    <location>
        <begin position="2"/>
        <end position="61"/>
    </location>
</feature>
<feature type="domain" description="DH" evidence="9">
    <location>
        <begin position="78"/>
        <end position="252"/>
    </location>
</feature>
<evidence type="ECO:0008006" key="12">
    <source>
        <dbReference type="Google" id="ProtNLM"/>
    </source>
</evidence>
<dbReference type="InterPro" id="IPR011993">
    <property type="entry name" value="PH-like_dom_sf"/>
</dbReference>
<feature type="compositionally biased region" description="Polar residues" evidence="6">
    <location>
        <begin position="845"/>
        <end position="886"/>
    </location>
</feature>
<feature type="region of interest" description="Disordered" evidence="6">
    <location>
        <begin position="911"/>
        <end position="933"/>
    </location>
</feature>
<feature type="compositionally biased region" description="Low complexity" evidence="6">
    <location>
        <begin position="1028"/>
        <end position="1037"/>
    </location>
</feature>
<comment type="caution">
    <text evidence="10">The sequence shown here is derived from an EMBL/GenBank/DDBJ whole genome shotgun (WGS) entry which is preliminary data.</text>
</comment>
<feature type="region of interest" description="Disordered" evidence="6">
    <location>
        <begin position="795"/>
        <end position="829"/>
    </location>
</feature>
<feature type="region of interest" description="Disordered" evidence="6">
    <location>
        <begin position="1620"/>
        <end position="1676"/>
    </location>
</feature>
<dbReference type="GO" id="GO:0030027">
    <property type="term" value="C:lamellipodium"/>
    <property type="evidence" value="ECO:0007669"/>
    <property type="project" value="UniProtKB-SubCell"/>
</dbReference>
<evidence type="ECO:0000256" key="3">
    <source>
        <dbReference type="ARBA" id="ARBA00022658"/>
    </source>
</evidence>
<evidence type="ECO:0000313" key="10">
    <source>
        <dbReference type="EMBL" id="KNC22953.1"/>
    </source>
</evidence>
<dbReference type="SUPFAM" id="SSF50729">
    <property type="entry name" value="PH domain-like"/>
    <property type="match status" value="1"/>
</dbReference>
<dbReference type="FunFam" id="1.20.900.10:FF:000031">
    <property type="entry name" value="Uncharacterized protein, isoform B"/>
    <property type="match status" value="1"/>
</dbReference>
<evidence type="ECO:0000259" key="9">
    <source>
        <dbReference type="PROSITE" id="PS50010"/>
    </source>
</evidence>
<evidence type="ECO:0000256" key="4">
    <source>
        <dbReference type="ARBA" id="ARBA00023273"/>
    </source>
</evidence>
<dbReference type="InterPro" id="IPR035899">
    <property type="entry name" value="DBL_dom_sf"/>
</dbReference>
<evidence type="ECO:0000256" key="2">
    <source>
        <dbReference type="ARBA" id="ARBA00022443"/>
    </source>
</evidence>
<dbReference type="Gene3D" id="2.30.29.30">
    <property type="entry name" value="Pleckstrin-homology domain (PH domain)/Phosphotyrosine-binding domain (PTB)"/>
    <property type="match status" value="1"/>
</dbReference>
<evidence type="ECO:0000256" key="5">
    <source>
        <dbReference type="PROSITE-ProRule" id="PRU00192"/>
    </source>
</evidence>
<reference evidence="10 11" key="1">
    <citation type="journal article" date="2015" name="Nat. Commun.">
        <title>Lucilia cuprina genome unlocks parasitic fly biology to underpin future interventions.</title>
        <authorList>
            <person name="Anstead C.A."/>
            <person name="Korhonen P.K."/>
            <person name="Young N.D."/>
            <person name="Hall R.S."/>
            <person name="Jex A.R."/>
            <person name="Murali S.C."/>
            <person name="Hughes D.S."/>
            <person name="Lee S.F."/>
            <person name="Perry T."/>
            <person name="Stroehlein A.J."/>
            <person name="Ansell B.R."/>
            <person name="Breugelmans B."/>
            <person name="Hofmann A."/>
            <person name="Qu J."/>
            <person name="Dugan S."/>
            <person name="Lee S.L."/>
            <person name="Chao H."/>
            <person name="Dinh H."/>
            <person name="Han Y."/>
            <person name="Doddapaneni H.V."/>
            <person name="Worley K.C."/>
            <person name="Muzny D.M."/>
            <person name="Ioannidis P."/>
            <person name="Waterhouse R.M."/>
            <person name="Zdobnov E.M."/>
            <person name="James P.J."/>
            <person name="Bagnall N.H."/>
            <person name="Kotze A.C."/>
            <person name="Gibbs R.A."/>
            <person name="Richards S."/>
            <person name="Batterham P."/>
            <person name="Gasser R.B."/>
        </authorList>
    </citation>
    <scope>NUCLEOTIDE SEQUENCE [LARGE SCALE GENOMIC DNA]</scope>
    <source>
        <strain evidence="10 11">LS</strain>
        <tissue evidence="10">Full body</tissue>
    </source>
</reference>
<dbReference type="SMART" id="SM00326">
    <property type="entry name" value="SH3"/>
    <property type="match status" value="1"/>
</dbReference>
<feature type="compositionally biased region" description="Low complexity" evidence="6">
    <location>
        <begin position="1200"/>
        <end position="1217"/>
    </location>
</feature>
<dbReference type="InterPro" id="IPR036028">
    <property type="entry name" value="SH3-like_dom_sf"/>
</dbReference>
<keyword evidence="3" id="KW-0344">Guanine-nucleotide releasing factor</keyword>
<dbReference type="SMART" id="SM00233">
    <property type="entry name" value="PH"/>
    <property type="match status" value="1"/>
</dbReference>
<feature type="domain" description="PH" evidence="8">
    <location>
        <begin position="274"/>
        <end position="375"/>
    </location>
</feature>
<keyword evidence="4" id="KW-0966">Cell projection</keyword>
<accession>A0A0L0BSK0</accession>
<feature type="compositionally biased region" description="Basic and acidic residues" evidence="6">
    <location>
        <begin position="815"/>
        <end position="829"/>
    </location>
</feature>
<dbReference type="CDD" id="cd00160">
    <property type="entry name" value="RhoGEF"/>
    <property type="match status" value="1"/>
</dbReference>
<keyword evidence="11" id="KW-1185">Reference proteome</keyword>
<organism evidence="10 11">
    <name type="scientific">Lucilia cuprina</name>
    <name type="common">Green bottle fly</name>
    <name type="synonym">Australian sheep blowfly</name>
    <dbReference type="NCBI Taxonomy" id="7375"/>
    <lineage>
        <taxon>Eukaryota</taxon>
        <taxon>Metazoa</taxon>
        <taxon>Ecdysozoa</taxon>
        <taxon>Arthropoda</taxon>
        <taxon>Hexapoda</taxon>
        <taxon>Insecta</taxon>
        <taxon>Pterygota</taxon>
        <taxon>Neoptera</taxon>
        <taxon>Endopterygota</taxon>
        <taxon>Diptera</taxon>
        <taxon>Brachycera</taxon>
        <taxon>Muscomorpha</taxon>
        <taxon>Oestroidea</taxon>
        <taxon>Calliphoridae</taxon>
        <taxon>Luciliinae</taxon>
        <taxon>Lucilia</taxon>
    </lineage>
</organism>
<feature type="region of interest" description="Disordered" evidence="6">
    <location>
        <begin position="1028"/>
        <end position="1051"/>
    </location>
</feature>
<keyword evidence="2 5" id="KW-0728">SH3 domain</keyword>
<dbReference type="EMBL" id="JRES01001431">
    <property type="protein sequence ID" value="KNC22953.1"/>
    <property type="molecule type" value="Genomic_DNA"/>
</dbReference>
<dbReference type="Gene3D" id="1.20.900.10">
    <property type="entry name" value="Dbl homology (DH) domain"/>
    <property type="match status" value="1"/>
</dbReference>
<sequence length="1832" mass="201947">MDQPLIVQAEYSFKGGNNDELCFKKGDLITVTQREEGGWWEGTLNDKTGWFPSNYVMEYKAPLPITDSIRPPEEIQEYRSVVLKDLLDSERAHVAEIQGLLENFLEPLQQTQILNADEYAQLMCNFVEVVKTHEELLTQMEECNDRVGKLFLNKAPYMKQVHQAYCAQHPKAIVILDKYKDELEKYMERQGAATPGLLVLTTGLSKPFRRLDKYSAMLQELERHMESSHPDRGDTQRSVAVYKDIAATCSATRRQKELELQVLTGPVRGWQGQELSSLGEIIHMGSVAVGSDHRDRYFVLFPQTLLILSVSQRMSAFIYEGKLPLTGIIVNRLEDSDTFKNAFEINSPLIDRIVAVCQGPNDANKWVELLTSTNVSMPIGIKRQLSNLSNASIGGAHISTPPNHFSYNLDARGYCTRFSLCAYYNTPQQATYRITLPPSNYPPTAPYANLSDHFAKLVKKGLLKGFLIKMLLYPESRQSIDMKSIPLRKRRCHKASKKLIKKFTNEEADSGSSDRTELERQDAFELPTDSESEGEDIDVHDDFEFIKFNSDKRGLEGCDSFASAGTFIDHGSGAASPHKARHCSSINLINLDSMSDEESKPMKKESLVIGSKTMKAIARKSSQQSFIIHTSEAHLELGSHMTTLEKPALLQQQTSENSEMSSCYNGRALGAAYVACENLADLSDDAKIKNTTSELTISPPERHSMPNMFVGNRFNRSSKTAVYVPTWKDRQDMQNQSADVAESCDITTEDEIHSSCLDLPASCRDAPDKLTAELLYNFEESDVIAPPSMYKSLGQSQNQTMTNMPGSVSQTELCIEPKRSSRDSQKRESVKRCISYHYVPLANETPAQPNRNNSNPNLKTASNDPTPHCPSSSLPNTQAQPTTQRFGNGDEVDGHQSSSKCRCCESSQCPSPRSSDSGLAGSCTITSPDPPQNEEAYEAYYDVDGSLKLISKTANAAETNDLTRFDVCGTFREKFLEAIQQTNEMQQQTCTATQSQLPTTTLTSTTAEFQINRKSIYINSLASTNSHEAAAATSSHTPNSNAENSDDINPETGMFRSGMYAHWWKKETLPKDVIKGIAKVYNKRLPSAQSSKESHCSVCSSCFCSMEASGFSEGATYCSICQDCSSSFCSVSRNDLPTNTTTTITAADCPLCCNTRNSTHRKSNTASVLASPSSSFDCPICSGAYIARPDSLGSIREDAQQYQPQQQHHYQQQQQQQAFAEGKHFELNIIFYIFMSPPANMSLLSQRMNSQQQQQQQQQQSTTNSMVGRENPVTVVAAAQAQSSQQQQLLQQQQQQSSSALPSQHKRSLSFNHHLSYNQYTHTQHQQPHQMHHQQQPPSLPNHPVAAQNHKSNLVQTSNSISKIMGPALPAQNMATNARTGSTKANWSITNMRPAPPLRPNLLNCNTTSGGGSSGSRSDGGGVASLNSLSNYCSGRKNQPTFEEDALVLRVFEAYCAAYQNTTRNTIHSALQPWTPCLPIRGGKLKTSKHFSTSNPHLPFLCNTGVQFPGATNVNNKQNSTSSLNSSYIWREASPNNFNLYSSSISSLNATGYRYSLTGSTGAGGVAAGAGGPVNNAINTSSGASGLDYRALSEERATRKSLNRLKSGFGSGYDNIFMTPLMPRKNKGSPKIVKNSASYQRPPTPVRNLSEDRQSSTSSVNKQLPNHPGLYDRRLNRSFETSTSHRYAGYGGGYMMGYGLKSTSLRRSTPQLPADGVDSDDPDCHQMAQKGCTEALLRNGHGAAAGSSTCAGGNGGDGDSQGHAGNWCCGLENEDMTPTLRQLWTAIRQLQQDMTQIKQIINDEVALRVNLQQLLMQHLETGSTSSSNTPKC</sequence>
<dbReference type="GO" id="GO:0005737">
    <property type="term" value="C:cytoplasm"/>
    <property type="evidence" value="ECO:0007669"/>
    <property type="project" value="TreeGrafter"/>
</dbReference>
<feature type="region of interest" description="Disordered" evidence="6">
    <location>
        <begin position="1321"/>
        <end position="1346"/>
    </location>
</feature>
<dbReference type="OMA" id="SITRCVE"/>
<evidence type="ECO:0000256" key="6">
    <source>
        <dbReference type="SAM" id="MobiDB-lite"/>
    </source>
</evidence>
<feature type="compositionally biased region" description="Polar residues" evidence="6">
    <location>
        <begin position="795"/>
        <end position="812"/>
    </location>
</feature>
<feature type="region of interest" description="Disordered" evidence="6">
    <location>
        <begin position="503"/>
        <end position="534"/>
    </location>
</feature>
<dbReference type="Pfam" id="PF00018">
    <property type="entry name" value="SH3_1"/>
    <property type="match status" value="1"/>
</dbReference>
<protein>
    <recommendedName>
        <fullName evidence="12">Rho guanine nucleotide exchange factor 7</fullName>
    </recommendedName>
</protein>
<dbReference type="GO" id="GO:0005085">
    <property type="term" value="F:guanyl-nucleotide exchange factor activity"/>
    <property type="evidence" value="ECO:0007669"/>
    <property type="project" value="UniProtKB-KW"/>
</dbReference>
<feature type="compositionally biased region" description="Low complexity" evidence="6">
    <location>
        <begin position="1251"/>
        <end position="1260"/>
    </location>
</feature>
<feature type="non-terminal residue" evidence="10">
    <location>
        <position position="1832"/>
    </location>
</feature>
<feature type="compositionally biased region" description="Basic and acidic residues" evidence="6">
    <location>
        <begin position="512"/>
        <end position="523"/>
    </location>
</feature>
<dbReference type="PANTHER" id="PTHR46026:SF1">
    <property type="entry name" value="RHO-TYPE GUANINE NUCLEOTIDE EXCHANGE FACTOR, ISOFORM F"/>
    <property type="match status" value="1"/>
</dbReference>
<evidence type="ECO:0000259" key="7">
    <source>
        <dbReference type="PROSITE" id="PS50002"/>
    </source>
</evidence>